<reference evidence="1" key="1">
    <citation type="submission" date="2023-04" db="EMBL/GenBank/DDBJ databases">
        <title>The human skin virome in hidradenitis suppurativa patients.</title>
        <authorList>
            <person name="Jansen D."/>
        </authorList>
    </citation>
    <scope>NUCLEOTIDE SEQUENCE</scope>
    <source>
        <strain evidence="1">VC3_JansenPhageB</strain>
    </source>
</reference>
<organism evidence="1">
    <name type="scientific">Staphylococcus phage HS05</name>
    <dbReference type="NCBI Taxonomy" id="3056399"/>
    <lineage>
        <taxon>Viruses</taxon>
    </lineage>
</organism>
<sequence length="140" mass="16550">MIYSYHWRKNILIDEGYIQDSNGTAQYGIEAAMPKPQGKTTDKVQAIATRNYVLSRIHDEHIEVVSFIDKYEHNINNDMNLNILYLFKKGKKPKDVREIMNIGRTNLDSRINEIVNVYVKQQDKHNQQLQQLQQDKQHQH</sequence>
<protein>
    <submittedName>
        <fullName evidence="1">Uncharacterized protein</fullName>
    </submittedName>
</protein>
<name>A0AA50AC64_9VIRU</name>
<evidence type="ECO:0000313" key="1">
    <source>
        <dbReference type="EMBL" id="WLJ25461.1"/>
    </source>
</evidence>
<dbReference type="EMBL" id="OQ890310">
    <property type="protein sequence ID" value="WLJ25461.1"/>
    <property type="molecule type" value="Genomic_DNA"/>
</dbReference>
<proteinExistence type="predicted"/>
<accession>A0AA50AC64</accession>